<dbReference type="InterPro" id="IPR036390">
    <property type="entry name" value="WH_DNA-bd_sf"/>
</dbReference>
<evidence type="ECO:0000313" key="1">
    <source>
        <dbReference type="EMBL" id="CAB4149158.1"/>
    </source>
</evidence>
<reference evidence="1" key="1">
    <citation type="submission" date="2020-04" db="EMBL/GenBank/DDBJ databases">
        <authorList>
            <person name="Chiriac C."/>
            <person name="Salcher M."/>
            <person name="Ghai R."/>
            <person name="Kavagutti S V."/>
        </authorList>
    </citation>
    <scope>NUCLEOTIDE SEQUENCE</scope>
</reference>
<dbReference type="SUPFAM" id="SSF46785">
    <property type="entry name" value="Winged helix' DNA-binding domain"/>
    <property type="match status" value="1"/>
</dbReference>
<dbReference type="InterPro" id="IPR036388">
    <property type="entry name" value="WH-like_DNA-bd_sf"/>
</dbReference>
<gene>
    <name evidence="1" type="ORF">UFOVP528_51</name>
</gene>
<accession>A0A6J5MR23</accession>
<dbReference type="EMBL" id="LR796508">
    <property type="protein sequence ID" value="CAB4149158.1"/>
    <property type="molecule type" value="Genomic_DNA"/>
</dbReference>
<name>A0A6J5MR23_9CAUD</name>
<protein>
    <submittedName>
        <fullName evidence="1">Portal_PBSX, phage portal protein, PBSX family</fullName>
    </submittedName>
</protein>
<proteinExistence type="predicted"/>
<dbReference type="Gene3D" id="1.10.10.10">
    <property type="entry name" value="Winged helix-like DNA-binding domain superfamily/Winged helix DNA-binding domain"/>
    <property type="match status" value="1"/>
</dbReference>
<sequence>MENKFNLHRLSFLDDSLPIFKENKTKGFTTYGLDNLYPQELIRLYNSSPKHNAIINQKAAYIVGADTDIKGKNTIDVAITEDFLANINAYDDFETLKSKLAQDFELFDGFAVEVIWNKAKTKPSEYYHLPFQNVRIGKNCAYYSEDWGNQKQEICEYPYFNATTRENKQIFYYKVYRAGQKEYPLPSYIGALRYIEIDSEIQNWHFNSIKNGFSAQTLIQFFKGIPTPEEMRLTERRFKQQKTGTHNAGGMIIGYNEPSERAAEITNLQPSDFDKQFLQLNDTVRDEIFVGHRISNPVLFGISTAGALGQRNELIEAYELFQQAYIEPRQKQFDAALNSILKYAIPCQVFTVNKPPIGQDYIDLYTKGIITQNEARVELGFEPIEPTQQAMSKSYSEDDVVKMFMQCGEDKEKFEEVKMEFASATETAILQLLNANEGTTTGELAKYLKVDIQKIVDTIAEMTSKGLLKDSEGKLSVTKTGSAELKKVASEQIEIRYEYALDPAFSGERKLIKTSREFCRQMVGTNRLYLRSEIDTISSRVGRDIWTERGGWYTIPDTTVHIHHCRHIWNSKLVRKKI</sequence>
<organism evidence="1">
    <name type="scientific">uncultured Caudovirales phage</name>
    <dbReference type="NCBI Taxonomy" id="2100421"/>
    <lineage>
        <taxon>Viruses</taxon>
        <taxon>Duplodnaviria</taxon>
        <taxon>Heunggongvirae</taxon>
        <taxon>Uroviricota</taxon>
        <taxon>Caudoviricetes</taxon>
        <taxon>Peduoviridae</taxon>
        <taxon>Maltschvirus</taxon>
        <taxon>Maltschvirus maltsch</taxon>
    </lineage>
</organism>